<organism evidence="2 3">
    <name type="scientific">Candidatus Mediterraneibacter stercoravium</name>
    <dbReference type="NCBI Taxonomy" id="2838685"/>
    <lineage>
        <taxon>Bacteria</taxon>
        <taxon>Bacillati</taxon>
        <taxon>Bacillota</taxon>
        <taxon>Clostridia</taxon>
        <taxon>Lachnospirales</taxon>
        <taxon>Lachnospiraceae</taxon>
        <taxon>Mediterraneibacter</taxon>
    </lineage>
</organism>
<dbReference type="PANTHER" id="PTHR18964:SF170">
    <property type="entry name" value="SUGAR KINASE"/>
    <property type="match status" value="1"/>
</dbReference>
<dbReference type="Pfam" id="PF00480">
    <property type="entry name" value="ROK"/>
    <property type="match status" value="1"/>
</dbReference>
<evidence type="ECO:0000313" key="3">
    <source>
        <dbReference type="Proteomes" id="UP000824116"/>
    </source>
</evidence>
<gene>
    <name evidence="2" type="ORF">H9723_08525</name>
</gene>
<evidence type="ECO:0000256" key="1">
    <source>
        <dbReference type="ARBA" id="ARBA00006479"/>
    </source>
</evidence>
<evidence type="ECO:0000313" key="2">
    <source>
        <dbReference type="EMBL" id="HIZ75266.1"/>
    </source>
</evidence>
<dbReference type="InterPro" id="IPR043129">
    <property type="entry name" value="ATPase_NBD"/>
</dbReference>
<accession>A0A9D2GAS8</accession>
<name>A0A9D2GAS8_9FIRM</name>
<dbReference type="InterPro" id="IPR000600">
    <property type="entry name" value="ROK"/>
</dbReference>
<dbReference type="Gene3D" id="3.30.420.40">
    <property type="match status" value="2"/>
</dbReference>
<comment type="caution">
    <text evidence="2">The sequence shown here is derived from an EMBL/GenBank/DDBJ whole genome shotgun (WGS) entry which is preliminary data.</text>
</comment>
<reference evidence="2" key="1">
    <citation type="journal article" date="2021" name="PeerJ">
        <title>Extensive microbial diversity within the chicken gut microbiome revealed by metagenomics and culture.</title>
        <authorList>
            <person name="Gilroy R."/>
            <person name="Ravi A."/>
            <person name="Getino M."/>
            <person name="Pursley I."/>
            <person name="Horton D.L."/>
            <person name="Alikhan N.F."/>
            <person name="Baker D."/>
            <person name="Gharbi K."/>
            <person name="Hall N."/>
            <person name="Watson M."/>
            <person name="Adriaenssens E.M."/>
            <person name="Foster-Nyarko E."/>
            <person name="Jarju S."/>
            <person name="Secka A."/>
            <person name="Antonio M."/>
            <person name="Oren A."/>
            <person name="Chaudhuri R.R."/>
            <person name="La Ragione R."/>
            <person name="Hildebrand F."/>
            <person name="Pallen M.J."/>
        </authorList>
    </citation>
    <scope>NUCLEOTIDE SEQUENCE</scope>
    <source>
        <strain evidence="2">CHK196-3914</strain>
    </source>
</reference>
<dbReference type="Proteomes" id="UP000824116">
    <property type="component" value="Unassembled WGS sequence"/>
</dbReference>
<dbReference type="PANTHER" id="PTHR18964">
    <property type="entry name" value="ROK (REPRESSOR, ORF, KINASE) FAMILY"/>
    <property type="match status" value="1"/>
</dbReference>
<dbReference type="CDD" id="cd24152">
    <property type="entry name" value="ASKHA_NBD_ROK-like"/>
    <property type="match status" value="1"/>
</dbReference>
<reference evidence="2" key="2">
    <citation type="submission" date="2021-04" db="EMBL/GenBank/DDBJ databases">
        <authorList>
            <person name="Gilroy R."/>
        </authorList>
    </citation>
    <scope>NUCLEOTIDE SEQUENCE</scope>
    <source>
        <strain evidence="2">CHK196-3914</strain>
    </source>
</reference>
<proteinExistence type="inferred from homology"/>
<dbReference type="EMBL" id="DXAY01000196">
    <property type="protein sequence ID" value="HIZ75266.1"/>
    <property type="molecule type" value="Genomic_DNA"/>
</dbReference>
<dbReference type="AlphaFoldDB" id="A0A9D2GAS8"/>
<dbReference type="SUPFAM" id="SSF53067">
    <property type="entry name" value="Actin-like ATPase domain"/>
    <property type="match status" value="1"/>
</dbReference>
<protein>
    <submittedName>
        <fullName evidence="2">ROK family protein</fullName>
    </submittedName>
</protein>
<comment type="similarity">
    <text evidence="1">Belongs to the ROK (NagC/XylR) family.</text>
</comment>
<sequence length="304" mass="33415">MKNVLVCIDLGGTSMKAGVFLEGAELKEQCILPVHQDFEELSEEILGFIERMKEKYTIVGAAFSVPGAVDVRTGIIGGRSALPCIHGPAWIEVFEERTGIPVSVENDANCAALAEVAYGNARDYRDAAFVVCGTGIGGAVVIDRKIHYGANLYGGEFGCMVMRDETGRLSTFSAQASTMSFVRKLQKQYPEQEWNGKKIFEEAAGGNQACIQAIDRFYHNLAEGIYNIQHVYDPEIILMGGGISSREEFIPRLRKELNEIVRQVEDAVGTRVVTPHIDVCVFQNDANLMGVAARWFQRTGRVGL</sequence>